<name>A0A1S9DRW6_ASPOZ</name>
<dbReference type="InterPro" id="IPR036770">
    <property type="entry name" value="Ankyrin_rpt-contain_sf"/>
</dbReference>
<dbReference type="SMART" id="SM00248">
    <property type="entry name" value="ANK"/>
    <property type="match status" value="8"/>
</dbReference>
<feature type="repeat" description="ANK" evidence="3">
    <location>
        <begin position="295"/>
        <end position="327"/>
    </location>
</feature>
<dbReference type="PROSITE" id="PS50297">
    <property type="entry name" value="ANK_REP_REGION"/>
    <property type="match status" value="7"/>
</dbReference>
<feature type="repeat" description="ANK" evidence="3">
    <location>
        <begin position="395"/>
        <end position="427"/>
    </location>
</feature>
<dbReference type="PANTHER" id="PTHR24173">
    <property type="entry name" value="ANKYRIN REPEAT CONTAINING"/>
    <property type="match status" value="1"/>
</dbReference>
<dbReference type="AlphaFoldDB" id="A0A1S9DRW6"/>
<feature type="repeat" description="ANK" evidence="3">
    <location>
        <begin position="256"/>
        <end position="284"/>
    </location>
</feature>
<keyword evidence="1" id="KW-0677">Repeat</keyword>
<dbReference type="PRINTS" id="PR01415">
    <property type="entry name" value="ANKYRIN"/>
</dbReference>
<feature type="repeat" description="ANK" evidence="3">
    <location>
        <begin position="526"/>
        <end position="555"/>
    </location>
</feature>
<evidence type="ECO:0000256" key="1">
    <source>
        <dbReference type="ARBA" id="ARBA00022737"/>
    </source>
</evidence>
<feature type="repeat" description="ANK" evidence="3">
    <location>
        <begin position="461"/>
        <end position="493"/>
    </location>
</feature>
<feature type="repeat" description="ANK" evidence="3">
    <location>
        <begin position="362"/>
        <end position="394"/>
    </location>
</feature>
<dbReference type="Pfam" id="PF12796">
    <property type="entry name" value="Ank_2"/>
    <property type="match status" value="2"/>
</dbReference>
<evidence type="ECO:0000313" key="5">
    <source>
        <dbReference type="Proteomes" id="UP000190312"/>
    </source>
</evidence>
<dbReference type="VEuPathDB" id="FungiDB:AO090102000469"/>
<comment type="caution">
    <text evidence="4">The sequence shown here is derived from an EMBL/GenBank/DDBJ whole genome shotgun (WGS) entry which is preliminary data.</text>
</comment>
<reference evidence="4 5" key="1">
    <citation type="submission" date="2016-10" db="EMBL/GenBank/DDBJ databases">
        <title>Genome sequencing of Aspergillus oryzae BCC7051.</title>
        <authorList>
            <person name="Thammarongtham C."/>
            <person name="Vorapreeda T."/>
            <person name="Nookaew I."/>
            <person name="Srisuk T."/>
            <person name="Land M."/>
            <person name="Jeennor S."/>
            <person name="Laoteng K."/>
        </authorList>
    </citation>
    <scope>NUCLEOTIDE SEQUENCE [LARGE SCALE GENOMIC DNA]</scope>
    <source>
        <strain evidence="4 5">BCC7051</strain>
    </source>
</reference>
<dbReference type="OrthoDB" id="2156052at2759"/>
<dbReference type="VEuPathDB" id="FungiDB:AO090010000601"/>
<dbReference type="EMBL" id="MKZY01000003">
    <property type="protein sequence ID" value="OOO11822.1"/>
    <property type="molecule type" value="Genomic_DNA"/>
</dbReference>
<gene>
    <name evidence="4" type="ORF">OAory_01082920</name>
</gene>
<organism evidence="4 5">
    <name type="scientific">Aspergillus oryzae</name>
    <name type="common">Yellow koji mold</name>
    <dbReference type="NCBI Taxonomy" id="5062"/>
    <lineage>
        <taxon>Eukaryota</taxon>
        <taxon>Fungi</taxon>
        <taxon>Dikarya</taxon>
        <taxon>Ascomycota</taxon>
        <taxon>Pezizomycotina</taxon>
        <taxon>Eurotiomycetes</taxon>
        <taxon>Eurotiomycetidae</taxon>
        <taxon>Eurotiales</taxon>
        <taxon>Aspergillaceae</taxon>
        <taxon>Aspergillus</taxon>
        <taxon>Aspergillus subgen. Circumdati</taxon>
    </lineage>
</organism>
<dbReference type="eggNOG" id="KOG4177">
    <property type="taxonomic scope" value="Eukaryota"/>
</dbReference>
<dbReference type="InterPro" id="IPR002110">
    <property type="entry name" value="Ankyrin_rpt"/>
</dbReference>
<dbReference type="PROSITE" id="PS50088">
    <property type="entry name" value="ANK_REPEAT"/>
    <property type="match status" value="7"/>
</dbReference>
<proteinExistence type="predicted"/>
<feature type="repeat" description="ANK" evidence="3">
    <location>
        <begin position="328"/>
        <end position="360"/>
    </location>
</feature>
<accession>A0A1S9DRW6</accession>
<sequence>MPSGIAKRAQQVIKECLPDLNVGINKTKPHALHPETYIGPLVPWNDFEKEARQHLVALSLGNGGPVLGFRSIEKPALLAIEQFVVGDEMGVQGRFTERLSQAMTAILAATGSRTRFGDYKATSDRCIRGKVPDVVIMDHNNLLRAGGELKTPWINQHNLESACRDDHDLRRLLGQPVEYMFTANLKYGFISTYDMTIFLKEEMIGGVWGIAYNHLYQNNALRHNGSALLWAAEHGVPQAALRSLRNGGHIERCTLSCHTPLSLATGNGNEELVRILLAHGADINHLYPSPGSIIKNETALMKAASAGHDVIVQLLLDHGAPIDWSPKYEKTPICLAAEAGRLSTVRLLLTRGANPRLPKSNLADTPLAVAVSHGYPEIVELLIQHGANVRHQNRNGNTLLSDAVERQHWETAKVLLKHGAKVDKKDSCGLNALTNAARSNNIAGARLLIEHGAQVNADSWLGETPLFAAARRGYEDMAKLLINNGADINSLSKLVSHEHPSVYEKLGKLSRRKGVDYSYTLSIPVTPLLVAAANGNGAMCRLLIDNGAEVNYETLTAMTLECLAEAYGYHEIKSLIEKATSGQESESTV</sequence>
<evidence type="ECO:0000256" key="2">
    <source>
        <dbReference type="ARBA" id="ARBA00023043"/>
    </source>
</evidence>
<dbReference type="Gene3D" id="1.25.40.20">
    <property type="entry name" value="Ankyrin repeat-containing domain"/>
    <property type="match status" value="3"/>
</dbReference>
<protein>
    <submittedName>
        <fullName evidence="4">Ankyrin repeat-containing domain-containing protein</fullName>
    </submittedName>
</protein>
<keyword evidence="2 3" id="KW-0040">ANK repeat</keyword>
<evidence type="ECO:0000313" key="4">
    <source>
        <dbReference type="EMBL" id="OOO11822.1"/>
    </source>
</evidence>
<evidence type="ECO:0000256" key="3">
    <source>
        <dbReference type="PROSITE-ProRule" id="PRU00023"/>
    </source>
</evidence>
<dbReference type="Pfam" id="PF00023">
    <property type="entry name" value="Ank"/>
    <property type="match status" value="3"/>
</dbReference>
<dbReference type="Proteomes" id="UP000190312">
    <property type="component" value="Unassembled WGS sequence"/>
</dbReference>
<dbReference type="PANTHER" id="PTHR24173:SF74">
    <property type="entry name" value="ANKYRIN REPEAT DOMAIN-CONTAINING PROTEIN 16"/>
    <property type="match status" value="1"/>
</dbReference>
<dbReference type="SUPFAM" id="SSF48403">
    <property type="entry name" value="Ankyrin repeat"/>
    <property type="match status" value="1"/>
</dbReference>